<comment type="caution">
    <text evidence="3">The sequence shown here is derived from an EMBL/GenBank/DDBJ whole genome shotgun (WGS) entry which is preliminary data.</text>
</comment>
<dbReference type="AlphaFoldDB" id="A0A1J5RFB6"/>
<dbReference type="CDD" id="cd00383">
    <property type="entry name" value="trans_reg_C"/>
    <property type="match status" value="1"/>
</dbReference>
<dbReference type="GO" id="GO:0003677">
    <property type="term" value="F:DNA binding"/>
    <property type="evidence" value="ECO:0007669"/>
    <property type="project" value="UniProtKB-KW"/>
</dbReference>
<dbReference type="SMART" id="SM00862">
    <property type="entry name" value="Trans_reg_C"/>
    <property type="match status" value="1"/>
</dbReference>
<gene>
    <name evidence="3" type="primary">qseB_15</name>
    <name evidence="3" type="ORF">GALL_274250</name>
</gene>
<dbReference type="InterPro" id="IPR016032">
    <property type="entry name" value="Sig_transdc_resp-reg_C-effctor"/>
</dbReference>
<dbReference type="GO" id="GO:0000160">
    <property type="term" value="P:phosphorelay signal transduction system"/>
    <property type="evidence" value="ECO:0007669"/>
    <property type="project" value="InterPro"/>
</dbReference>
<evidence type="ECO:0000256" key="1">
    <source>
        <dbReference type="ARBA" id="ARBA00023125"/>
    </source>
</evidence>
<protein>
    <submittedName>
        <fullName evidence="3">Transcriptional regulatory protein QseB</fullName>
    </submittedName>
</protein>
<dbReference type="EMBL" id="MLJW01000283">
    <property type="protein sequence ID" value="OIQ90695.1"/>
    <property type="molecule type" value="Genomic_DNA"/>
</dbReference>
<reference evidence="3" key="1">
    <citation type="submission" date="2016-10" db="EMBL/GenBank/DDBJ databases">
        <title>Sequence of Gallionella enrichment culture.</title>
        <authorList>
            <person name="Poehlein A."/>
            <person name="Muehling M."/>
            <person name="Daniel R."/>
        </authorList>
    </citation>
    <scope>NUCLEOTIDE SEQUENCE</scope>
</reference>
<dbReference type="PROSITE" id="PS51755">
    <property type="entry name" value="OMPR_PHOB"/>
    <property type="match status" value="1"/>
</dbReference>
<dbReference type="Gene3D" id="1.10.10.10">
    <property type="entry name" value="Winged helix-like DNA-binding domain superfamily/Winged helix DNA-binding domain"/>
    <property type="match status" value="1"/>
</dbReference>
<feature type="domain" description="OmpR/PhoB-type" evidence="2">
    <location>
        <begin position="1"/>
        <end position="93"/>
    </location>
</feature>
<dbReference type="SUPFAM" id="SSF46894">
    <property type="entry name" value="C-terminal effector domain of the bipartite response regulators"/>
    <property type="match status" value="1"/>
</dbReference>
<dbReference type="InterPro" id="IPR001867">
    <property type="entry name" value="OmpR/PhoB-type_DNA-bd"/>
</dbReference>
<sequence length="95" mass="10601">MVGKGEITLNLATREASYRGKTVQLPAREFSLLHALVDSPGTVLSRAQIEQRIYSGNKEVGSNAVDVLIHYLRRKFDSAIVRNVRGVGWMVVRHP</sequence>
<name>A0A1J5RFB6_9ZZZZ</name>
<organism evidence="3">
    <name type="scientific">mine drainage metagenome</name>
    <dbReference type="NCBI Taxonomy" id="410659"/>
    <lineage>
        <taxon>unclassified sequences</taxon>
        <taxon>metagenomes</taxon>
        <taxon>ecological metagenomes</taxon>
    </lineage>
</organism>
<dbReference type="Pfam" id="PF00486">
    <property type="entry name" value="Trans_reg_C"/>
    <property type="match status" value="1"/>
</dbReference>
<accession>A0A1J5RFB6</accession>
<evidence type="ECO:0000259" key="2">
    <source>
        <dbReference type="PROSITE" id="PS51755"/>
    </source>
</evidence>
<dbReference type="GO" id="GO:0006355">
    <property type="term" value="P:regulation of DNA-templated transcription"/>
    <property type="evidence" value="ECO:0007669"/>
    <property type="project" value="InterPro"/>
</dbReference>
<evidence type="ECO:0000313" key="3">
    <source>
        <dbReference type="EMBL" id="OIQ90695.1"/>
    </source>
</evidence>
<keyword evidence="1" id="KW-0238">DNA-binding</keyword>
<proteinExistence type="predicted"/>
<dbReference type="InterPro" id="IPR036388">
    <property type="entry name" value="WH-like_DNA-bd_sf"/>
</dbReference>